<feature type="domain" description="HNH" evidence="1">
    <location>
        <begin position="1"/>
        <end position="43"/>
    </location>
</feature>
<dbReference type="GO" id="GO:0043138">
    <property type="term" value="F:3'-5' DNA helicase activity"/>
    <property type="evidence" value="ECO:0007669"/>
    <property type="project" value="TreeGrafter"/>
</dbReference>
<feature type="domain" description="MrfA-like Zn-binding" evidence="2">
    <location>
        <begin position="58"/>
        <end position="138"/>
    </location>
</feature>
<dbReference type="PANTHER" id="PTHR47957:SF3">
    <property type="entry name" value="ATP-DEPENDENT HELICASE HRQ1"/>
    <property type="match status" value="1"/>
</dbReference>
<dbReference type="Pfam" id="PF01844">
    <property type="entry name" value="HNH"/>
    <property type="match status" value="1"/>
</dbReference>
<dbReference type="CDD" id="cd00085">
    <property type="entry name" value="HNHc"/>
    <property type="match status" value="1"/>
</dbReference>
<dbReference type="EMBL" id="VSSQ01065213">
    <property type="protein sequence ID" value="MPN17957.1"/>
    <property type="molecule type" value="Genomic_DNA"/>
</dbReference>
<reference evidence="3" key="1">
    <citation type="submission" date="2019-08" db="EMBL/GenBank/DDBJ databases">
        <authorList>
            <person name="Kucharzyk K."/>
            <person name="Murdoch R.W."/>
            <person name="Higgins S."/>
            <person name="Loffler F."/>
        </authorList>
    </citation>
    <scope>NUCLEOTIDE SEQUENCE</scope>
</reference>
<dbReference type="GO" id="GO:0036297">
    <property type="term" value="P:interstrand cross-link repair"/>
    <property type="evidence" value="ECO:0007669"/>
    <property type="project" value="TreeGrafter"/>
</dbReference>
<dbReference type="AlphaFoldDB" id="A0A645FTZ6"/>
<dbReference type="GO" id="GO:0004519">
    <property type="term" value="F:endonuclease activity"/>
    <property type="evidence" value="ECO:0007669"/>
    <property type="project" value="InterPro"/>
</dbReference>
<organism evidence="3">
    <name type="scientific">bioreactor metagenome</name>
    <dbReference type="NCBI Taxonomy" id="1076179"/>
    <lineage>
        <taxon>unclassified sequences</taxon>
        <taxon>metagenomes</taxon>
        <taxon>ecological metagenomes</taxon>
    </lineage>
</organism>
<dbReference type="GO" id="GO:0003676">
    <property type="term" value="F:nucleic acid binding"/>
    <property type="evidence" value="ECO:0007669"/>
    <property type="project" value="InterPro"/>
</dbReference>
<name>A0A645FTZ6_9ZZZZ</name>
<dbReference type="InterPro" id="IPR003615">
    <property type="entry name" value="HNH_nuc"/>
</dbReference>
<dbReference type="InterPro" id="IPR002711">
    <property type="entry name" value="HNH"/>
</dbReference>
<protein>
    <submittedName>
        <fullName evidence="3">Uncharacterized protein</fullName>
    </submittedName>
</protein>
<proteinExistence type="predicted"/>
<dbReference type="GO" id="GO:0006289">
    <property type="term" value="P:nucleotide-excision repair"/>
    <property type="evidence" value="ECO:0007669"/>
    <property type="project" value="TreeGrafter"/>
</dbReference>
<dbReference type="PANTHER" id="PTHR47957">
    <property type="entry name" value="ATP-DEPENDENT HELICASE HRQ1"/>
    <property type="match status" value="1"/>
</dbReference>
<dbReference type="Pfam" id="PF09369">
    <property type="entry name" value="MZB"/>
    <property type="match status" value="1"/>
</dbReference>
<gene>
    <name evidence="3" type="ORF">SDC9_165315</name>
</gene>
<dbReference type="GO" id="GO:0005634">
    <property type="term" value="C:nucleus"/>
    <property type="evidence" value="ECO:0007669"/>
    <property type="project" value="TreeGrafter"/>
</dbReference>
<evidence type="ECO:0000259" key="2">
    <source>
        <dbReference type="Pfam" id="PF09369"/>
    </source>
</evidence>
<evidence type="ECO:0000259" key="1">
    <source>
        <dbReference type="Pfam" id="PF01844"/>
    </source>
</evidence>
<dbReference type="InterPro" id="IPR018973">
    <property type="entry name" value="MZB"/>
</dbReference>
<accession>A0A645FTZ6</accession>
<comment type="caution">
    <text evidence="3">The sequence shown here is derived from an EMBL/GenBank/DDBJ whole genome shotgun (WGS) entry which is preliminary data.</text>
</comment>
<evidence type="ECO:0000313" key="3">
    <source>
        <dbReference type="EMBL" id="MPN17957.1"/>
    </source>
</evidence>
<sequence length="165" mass="17879">MCGLPETGRPHHVHHKIPFRSFTSAEIANSLENLITLCPGCHRIAEMNVRIRSAISGLKYILIHLSPLQVMCDENDLGSYADPAADFTARKPVILIYDSVPAGIGLSKTLFTEHYQLLANAHDLITHCGCADGCPSCVGPVAENGAGGKKETLFLLELLMKQENA</sequence>
<dbReference type="GO" id="GO:0008270">
    <property type="term" value="F:zinc ion binding"/>
    <property type="evidence" value="ECO:0007669"/>
    <property type="project" value="InterPro"/>
</dbReference>